<reference evidence="1 2" key="1">
    <citation type="submission" date="2024-05" db="EMBL/GenBank/DDBJ databases">
        <title>A draft genome resource for the thread blight pathogen Marasmius tenuissimus strain MS-2.</title>
        <authorList>
            <person name="Yulfo-Soto G.E."/>
            <person name="Baruah I.K."/>
            <person name="Amoako-Attah I."/>
            <person name="Bukari Y."/>
            <person name="Meinhardt L.W."/>
            <person name="Bailey B.A."/>
            <person name="Cohen S.P."/>
        </authorList>
    </citation>
    <scope>NUCLEOTIDE SEQUENCE [LARGE SCALE GENOMIC DNA]</scope>
    <source>
        <strain evidence="1 2">MS-2</strain>
    </source>
</reference>
<proteinExistence type="predicted"/>
<keyword evidence="2" id="KW-1185">Reference proteome</keyword>
<accession>A0ABR2ZCB8</accession>
<organism evidence="1 2">
    <name type="scientific">Marasmius tenuissimus</name>
    <dbReference type="NCBI Taxonomy" id="585030"/>
    <lineage>
        <taxon>Eukaryota</taxon>
        <taxon>Fungi</taxon>
        <taxon>Dikarya</taxon>
        <taxon>Basidiomycota</taxon>
        <taxon>Agaricomycotina</taxon>
        <taxon>Agaricomycetes</taxon>
        <taxon>Agaricomycetidae</taxon>
        <taxon>Agaricales</taxon>
        <taxon>Marasmiineae</taxon>
        <taxon>Marasmiaceae</taxon>
        <taxon>Marasmius</taxon>
    </lineage>
</organism>
<protein>
    <submittedName>
        <fullName evidence="1">Uncharacterized protein</fullName>
    </submittedName>
</protein>
<sequence length="259" mass="29829">MSLTFLFDSKRFPAPASHAWLSQAAHLFNVMGIPREEWEDYTLINSGLILLNLSLDIDDAQPIFHHPRRVNSQFDQSCYLFVLPPPQLPDTMPDVGAWLQADAESLYYWSLNPIGDSVIPEAQRMALDLPRYHQTIDSPSYTVHWKAKVYDLVQQWQEPQGFDTMTTDFARSMGFPILEILPQDGDRFKDFVEDDGDFKWHEPELERMEVNQCYETGSSSQGASLWQGQFDESTPMDIDMEDYLMANLQVEATSMDESE</sequence>
<evidence type="ECO:0000313" key="2">
    <source>
        <dbReference type="Proteomes" id="UP001437256"/>
    </source>
</evidence>
<name>A0ABR2ZCB8_9AGAR</name>
<dbReference type="EMBL" id="JBBXMP010000260">
    <property type="protein sequence ID" value="KAL0058958.1"/>
    <property type="molecule type" value="Genomic_DNA"/>
</dbReference>
<comment type="caution">
    <text evidence="1">The sequence shown here is derived from an EMBL/GenBank/DDBJ whole genome shotgun (WGS) entry which is preliminary data.</text>
</comment>
<dbReference type="Proteomes" id="UP001437256">
    <property type="component" value="Unassembled WGS sequence"/>
</dbReference>
<gene>
    <name evidence="1" type="ORF">AAF712_014325</name>
</gene>
<evidence type="ECO:0000313" key="1">
    <source>
        <dbReference type="EMBL" id="KAL0058958.1"/>
    </source>
</evidence>